<dbReference type="GO" id="GO:0003723">
    <property type="term" value="F:RNA binding"/>
    <property type="evidence" value="ECO:0007669"/>
    <property type="project" value="UniProtKB-KW"/>
</dbReference>
<feature type="region of interest" description="Disordered" evidence="9">
    <location>
        <begin position="362"/>
        <end position="414"/>
    </location>
</feature>
<feature type="compositionally biased region" description="Low complexity" evidence="9">
    <location>
        <begin position="146"/>
        <end position="168"/>
    </location>
</feature>
<feature type="compositionally biased region" description="Basic and acidic residues" evidence="9">
    <location>
        <begin position="362"/>
        <end position="391"/>
    </location>
</feature>
<dbReference type="GO" id="GO:0005634">
    <property type="term" value="C:nucleus"/>
    <property type="evidence" value="ECO:0007669"/>
    <property type="project" value="UniProtKB-SubCell"/>
</dbReference>
<dbReference type="InterPro" id="IPR038664">
    <property type="entry name" value="Gar1/Naf1_Cbf5-bd_sf"/>
</dbReference>
<comment type="similarity">
    <text evidence="2">Belongs to the NAF1 family.</text>
</comment>
<evidence type="ECO:0000256" key="5">
    <source>
        <dbReference type="ARBA" id="ARBA00022552"/>
    </source>
</evidence>
<dbReference type="Proteomes" id="UP001418222">
    <property type="component" value="Unassembled WGS sequence"/>
</dbReference>
<dbReference type="Gene3D" id="2.40.10.230">
    <property type="entry name" value="Probable tRNA pseudouridine synthase domain"/>
    <property type="match status" value="1"/>
</dbReference>
<keyword evidence="11" id="KW-1185">Reference proteome</keyword>
<dbReference type="InterPro" id="IPR009000">
    <property type="entry name" value="Transl_B-barrel_sf"/>
</dbReference>
<dbReference type="GO" id="GO:0006364">
    <property type="term" value="P:rRNA processing"/>
    <property type="evidence" value="ECO:0007669"/>
    <property type="project" value="UniProtKB-KW"/>
</dbReference>
<dbReference type="PANTHER" id="PTHR31633">
    <property type="entry name" value="H/ACA RIBONUCLEOPROTEIN COMPLEX NON-CORE SUBUNIT NAF1"/>
    <property type="match status" value="1"/>
</dbReference>
<proteinExistence type="inferred from homology"/>
<evidence type="ECO:0000256" key="2">
    <source>
        <dbReference type="ARBA" id="ARBA00009801"/>
    </source>
</evidence>
<feature type="compositionally biased region" description="Acidic residues" evidence="9">
    <location>
        <begin position="197"/>
        <end position="208"/>
    </location>
</feature>
<gene>
    <name evidence="10" type="ORF">KSP39_PZI021352</name>
</gene>
<accession>A0AAP0AYM1</accession>
<comment type="subcellular location">
    <subcellularLocation>
        <location evidence="1">Nucleus</location>
    </subcellularLocation>
</comment>
<evidence type="ECO:0000256" key="8">
    <source>
        <dbReference type="ARBA" id="ARBA00023242"/>
    </source>
</evidence>
<dbReference type="AlphaFoldDB" id="A0AAP0AYM1"/>
<dbReference type="SUPFAM" id="SSF50447">
    <property type="entry name" value="Translation proteins"/>
    <property type="match status" value="1"/>
</dbReference>
<dbReference type="FunFam" id="2.40.10.230:FF:000002">
    <property type="entry name" value="H/ACA ribonucleoprotein complex non-core subunit NAF1"/>
    <property type="match status" value="1"/>
</dbReference>
<dbReference type="GO" id="GO:0000493">
    <property type="term" value="P:box H/ACA snoRNP assembly"/>
    <property type="evidence" value="ECO:0007669"/>
    <property type="project" value="InterPro"/>
</dbReference>
<dbReference type="Pfam" id="PF04410">
    <property type="entry name" value="Gar1"/>
    <property type="match status" value="1"/>
</dbReference>
<evidence type="ECO:0000256" key="4">
    <source>
        <dbReference type="ARBA" id="ARBA00022517"/>
    </source>
</evidence>
<dbReference type="GO" id="GO:0005732">
    <property type="term" value="C:sno(s)RNA-containing ribonucleoprotein complex"/>
    <property type="evidence" value="ECO:0007669"/>
    <property type="project" value="InterPro"/>
</dbReference>
<dbReference type="InterPro" id="IPR007504">
    <property type="entry name" value="H/ACA_rnp_Gar1/Naf1"/>
</dbReference>
<evidence type="ECO:0000256" key="1">
    <source>
        <dbReference type="ARBA" id="ARBA00004123"/>
    </source>
</evidence>
<feature type="region of interest" description="Disordered" evidence="9">
    <location>
        <begin position="140"/>
        <end position="222"/>
    </location>
</feature>
<dbReference type="GO" id="GO:0001522">
    <property type="term" value="P:pseudouridine synthesis"/>
    <property type="evidence" value="ECO:0007669"/>
    <property type="project" value="InterPro"/>
</dbReference>
<sequence length="673" mass="73977">MVGWWNPADVMEETPLLYDNFDPLKEWLVVPDPVQLQNPCEFSNISLESLGLHYNGVELEQEDQILESSVDVKMEEVSLLEISDRVQGEVGSNENGGGKDGEINFVTPALEAQKIAPPLPCEEGTCEGKIDNEVERISEVVESDSGDSSSNDSSSDESTSIAESVSSSEGEDDIGMRRRDNVADELEEGEVRKSDAQDIDFLSDEEEEGPKGPIKSKHEVEDLPPVPKIDVSLQPHHQMLPVGVILSVMMNRVIVEGSVRHNPLDEGSVLWVTDTRSQLGLVDEIFGPVKNPFYVVRYNNEHEVPAGVEVGISVSFVAEFASQILNDKNLYKKGYDASGDNDEELDNDFDFSDDEKEAEFRRSLRLENRRGNDRREAKQETRVDRKRDTSMKPRIQHKGIPKQQRCTPSSMNQPQPAAFVGQSGIGHGNSNLSTNTSRACPQAMQANNFLGNSSQQLNPDLLALSGTRPSLHALQAVNFLSNSSQQLNANLAAPGRPEFLQAMQAVNFIGNLPQQLPAPHQSAPWPPGFSPLVQNTGFQGDLPTQLQNQNVLLNNLVNLMALQQQLQQFIPHQGSNLPWPGTASSIRPSVQINFTPTPFGNGFIAAPGQPRPGYVQIQDQTPSHFAPYMQFNAGNFSSSGFNGGDSRSHGRRPHFQRGGGGRFVGRGGRQPNM</sequence>
<evidence type="ECO:0000256" key="6">
    <source>
        <dbReference type="ARBA" id="ARBA00022553"/>
    </source>
</evidence>
<evidence type="ECO:0000256" key="3">
    <source>
        <dbReference type="ARBA" id="ARBA00021438"/>
    </source>
</evidence>
<feature type="compositionally biased region" description="Polar residues" evidence="9">
    <location>
        <begin position="404"/>
        <end position="414"/>
    </location>
</feature>
<organism evidence="10 11">
    <name type="scientific">Platanthera zijinensis</name>
    <dbReference type="NCBI Taxonomy" id="2320716"/>
    <lineage>
        <taxon>Eukaryota</taxon>
        <taxon>Viridiplantae</taxon>
        <taxon>Streptophyta</taxon>
        <taxon>Embryophyta</taxon>
        <taxon>Tracheophyta</taxon>
        <taxon>Spermatophyta</taxon>
        <taxon>Magnoliopsida</taxon>
        <taxon>Liliopsida</taxon>
        <taxon>Asparagales</taxon>
        <taxon>Orchidaceae</taxon>
        <taxon>Orchidoideae</taxon>
        <taxon>Orchideae</taxon>
        <taxon>Orchidinae</taxon>
        <taxon>Platanthera</taxon>
    </lineage>
</organism>
<keyword evidence="4" id="KW-0690">Ribosome biogenesis</keyword>
<feature type="region of interest" description="Disordered" evidence="9">
    <location>
        <begin position="640"/>
        <end position="673"/>
    </location>
</feature>
<name>A0AAP0AYM1_9ASPA</name>
<protein>
    <recommendedName>
        <fullName evidence="3">H/ACA ribonucleoprotein complex non-core subunit NAF1</fullName>
    </recommendedName>
</protein>
<evidence type="ECO:0000256" key="7">
    <source>
        <dbReference type="ARBA" id="ARBA00022884"/>
    </source>
</evidence>
<feature type="compositionally biased region" description="Gly residues" evidence="9">
    <location>
        <begin position="657"/>
        <end position="673"/>
    </location>
</feature>
<dbReference type="InterPro" id="IPR040309">
    <property type="entry name" value="Naf1"/>
</dbReference>
<reference evidence="10 11" key="1">
    <citation type="journal article" date="2022" name="Nat. Plants">
        <title>Genomes of leafy and leafless Platanthera orchids illuminate the evolution of mycoheterotrophy.</title>
        <authorList>
            <person name="Li M.H."/>
            <person name="Liu K.W."/>
            <person name="Li Z."/>
            <person name="Lu H.C."/>
            <person name="Ye Q.L."/>
            <person name="Zhang D."/>
            <person name="Wang J.Y."/>
            <person name="Li Y.F."/>
            <person name="Zhong Z.M."/>
            <person name="Liu X."/>
            <person name="Yu X."/>
            <person name="Liu D.K."/>
            <person name="Tu X.D."/>
            <person name="Liu B."/>
            <person name="Hao Y."/>
            <person name="Liao X.Y."/>
            <person name="Jiang Y.T."/>
            <person name="Sun W.H."/>
            <person name="Chen J."/>
            <person name="Chen Y.Q."/>
            <person name="Ai Y."/>
            <person name="Zhai J.W."/>
            <person name="Wu S.S."/>
            <person name="Zhou Z."/>
            <person name="Hsiao Y.Y."/>
            <person name="Wu W.L."/>
            <person name="Chen Y.Y."/>
            <person name="Lin Y.F."/>
            <person name="Hsu J.L."/>
            <person name="Li C.Y."/>
            <person name="Wang Z.W."/>
            <person name="Zhao X."/>
            <person name="Zhong W.Y."/>
            <person name="Ma X.K."/>
            <person name="Ma L."/>
            <person name="Huang J."/>
            <person name="Chen G.Z."/>
            <person name="Huang M.Z."/>
            <person name="Huang L."/>
            <person name="Peng D.H."/>
            <person name="Luo Y.B."/>
            <person name="Zou S.Q."/>
            <person name="Chen S.P."/>
            <person name="Lan S."/>
            <person name="Tsai W.C."/>
            <person name="Van de Peer Y."/>
            <person name="Liu Z.J."/>
        </authorList>
    </citation>
    <scope>NUCLEOTIDE SEQUENCE [LARGE SCALE GENOMIC DNA]</scope>
    <source>
        <strain evidence="10">Lor287</strain>
    </source>
</reference>
<keyword evidence="6" id="KW-0597">Phosphoprotein</keyword>
<keyword evidence="5" id="KW-0698">rRNA processing</keyword>
<dbReference type="EMBL" id="JBBWWQ010000019">
    <property type="protein sequence ID" value="KAK8919317.1"/>
    <property type="molecule type" value="Genomic_DNA"/>
</dbReference>
<evidence type="ECO:0000313" key="10">
    <source>
        <dbReference type="EMBL" id="KAK8919317.1"/>
    </source>
</evidence>
<keyword evidence="8" id="KW-0539">Nucleus</keyword>
<dbReference type="PANTHER" id="PTHR31633:SF1">
    <property type="entry name" value="H_ACA RIBONUCLEOPROTEIN COMPLEX NON-CORE SUBUNIT NAF1"/>
    <property type="match status" value="1"/>
</dbReference>
<keyword evidence="7" id="KW-0694">RNA-binding</keyword>
<evidence type="ECO:0000313" key="11">
    <source>
        <dbReference type="Proteomes" id="UP001418222"/>
    </source>
</evidence>
<comment type="caution">
    <text evidence="10">The sequence shown here is derived from an EMBL/GenBank/DDBJ whole genome shotgun (WGS) entry which is preliminary data.</text>
</comment>
<evidence type="ECO:0000256" key="9">
    <source>
        <dbReference type="SAM" id="MobiDB-lite"/>
    </source>
</evidence>